<dbReference type="EMBL" id="CP002923">
    <property type="protein sequence ID" value="AEM59339.1"/>
    <property type="molecule type" value="Genomic_DNA"/>
</dbReference>
<evidence type="ECO:0000313" key="2">
    <source>
        <dbReference type="EMBL" id="AEM59339.1"/>
    </source>
</evidence>
<evidence type="ECO:0000313" key="3">
    <source>
        <dbReference type="Proteomes" id="UP000005629"/>
    </source>
</evidence>
<dbReference type="Proteomes" id="UP000005629">
    <property type="component" value="Plasmid pHH400"/>
</dbReference>
<name>G0I0B8_HALHT</name>
<geneLocation type="plasmid" evidence="2 3">
    <name>pHH400</name>
</geneLocation>
<evidence type="ECO:0000256" key="1">
    <source>
        <dbReference type="SAM" id="MobiDB-lite"/>
    </source>
</evidence>
<protein>
    <submittedName>
        <fullName evidence="2">Uncharacterized protein</fullName>
    </submittedName>
</protein>
<dbReference type="eggNOG" id="arCOG00126">
    <property type="taxonomic scope" value="Archaea"/>
</dbReference>
<sequence length="66" mass="6972">MGHYTRWDAVSLSINDETLAPSQPREPSKNPVAGTSSLSAAQAQAVADEYDVPVEAVEAVADKLTD</sequence>
<dbReference type="RefSeq" id="WP_014031194.1">
    <property type="nucleotide sequence ID" value="NC_015944.1"/>
</dbReference>
<accession>G0I0B8</accession>
<reference evidence="2 3" key="1">
    <citation type="journal article" date="2011" name="J. Bacteriol.">
        <title>Complete genome sequence of Haloarcula hispanica, a model haloarchaeon for studying genetics, metabolism, and virus-host interaction.</title>
        <authorList>
            <person name="Liu H."/>
            <person name="Wu Z."/>
            <person name="Li M."/>
            <person name="Zhang F."/>
            <person name="Zheng H."/>
            <person name="Han J."/>
            <person name="Liu J."/>
            <person name="Zhou J."/>
            <person name="Wang S."/>
            <person name="Xiang H."/>
        </authorList>
    </citation>
    <scope>NUCLEOTIDE SEQUENCE [LARGE SCALE GENOMIC DNA]</scope>
    <source>
        <strain evidence="3">ATCC 33960 / DSM 4426 / JCM 8911 / NBRC 102182 / NCIMB 2187 / VKM B-1755</strain>
        <plasmid evidence="2 3">pHH400</plasmid>
    </source>
</reference>
<keyword evidence="2" id="KW-0614">Plasmid</keyword>
<dbReference type="KEGG" id="hhi:HAH_5206"/>
<proteinExistence type="predicted"/>
<organism evidence="2 3">
    <name type="scientific">Haloarcula hispanica (strain ATCC 33960 / DSM 4426 / JCM 8911 / NBRC 102182 / NCIMB 2187 / VKM B-1755)</name>
    <dbReference type="NCBI Taxonomy" id="634497"/>
    <lineage>
        <taxon>Archaea</taxon>
        <taxon>Methanobacteriati</taxon>
        <taxon>Methanobacteriota</taxon>
        <taxon>Stenosarchaea group</taxon>
        <taxon>Halobacteria</taxon>
        <taxon>Halobacteriales</taxon>
        <taxon>Haloarculaceae</taxon>
        <taxon>Haloarcula</taxon>
    </lineage>
</organism>
<feature type="region of interest" description="Disordered" evidence="1">
    <location>
        <begin position="17"/>
        <end position="43"/>
    </location>
</feature>
<dbReference type="AlphaFoldDB" id="G0I0B8"/>
<dbReference type="GeneID" id="70316929"/>
<dbReference type="HOGENOM" id="CLU_2820670_0_0_2"/>
<gene>
    <name evidence="2" type="ordered locus">HAH_5206</name>
</gene>